<reference evidence="2 3" key="1">
    <citation type="submission" date="2018-03" db="EMBL/GenBank/DDBJ databases">
        <title>Genomic Encyclopedia of Archaeal and Bacterial Type Strains, Phase II (KMG-II): from individual species to whole genera.</title>
        <authorList>
            <person name="Goeker M."/>
        </authorList>
    </citation>
    <scope>NUCLEOTIDE SEQUENCE [LARGE SCALE GENOMIC DNA]</scope>
    <source>
        <strain evidence="2 3">DSM 17586</strain>
    </source>
</reference>
<keyword evidence="1" id="KW-0472">Membrane</keyword>
<accession>A0A2P8F4M5</accession>
<feature type="transmembrane region" description="Helical" evidence="1">
    <location>
        <begin position="91"/>
        <end position="108"/>
    </location>
</feature>
<dbReference type="Proteomes" id="UP000242133">
    <property type="component" value="Unassembled WGS sequence"/>
</dbReference>
<feature type="transmembrane region" description="Helical" evidence="1">
    <location>
        <begin position="54"/>
        <end position="79"/>
    </location>
</feature>
<gene>
    <name evidence="2" type="ORF">CLV44_10162</name>
</gene>
<keyword evidence="1" id="KW-0812">Transmembrane</keyword>
<sequence length="140" mass="15292">MTGKESQANKSMLECLFKAVFGCSFLIAPVLYLVMLSADFQSLGDENGEHAYDLIRAVIVMTFYTSMVCFVIAGSYGLLLYKLLTLLRLNNYLFSFLVGAFPGALLVYPTAPNLGIVTLTLGIAVAISFHYLFNQPPSNG</sequence>
<proteinExistence type="predicted"/>
<dbReference type="EMBL" id="PYGI01000001">
    <property type="protein sequence ID" value="PSL16664.1"/>
    <property type="molecule type" value="Genomic_DNA"/>
</dbReference>
<protein>
    <submittedName>
        <fullName evidence="2">Uncharacterized protein</fullName>
    </submittedName>
</protein>
<dbReference type="AlphaFoldDB" id="A0A2P8F4M5"/>
<feature type="transmembrane region" description="Helical" evidence="1">
    <location>
        <begin position="12"/>
        <end position="34"/>
    </location>
</feature>
<comment type="caution">
    <text evidence="2">The sequence shown here is derived from an EMBL/GenBank/DDBJ whole genome shotgun (WGS) entry which is preliminary data.</text>
</comment>
<name>A0A2P8F4M5_9GAMM</name>
<feature type="transmembrane region" description="Helical" evidence="1">
    <location>
        <begin position="114"/>
        <end position="133"/>
    </location>
</feature>
<evidence type="ECO:0000313" key="2">
    <source>
        <dbReference type="EMBL" id="PSL16664.1"/>
    </source>
</evidence>
<dbReference type="RefSeq" id="WP_106590108.1">
    <property type="nucleotide sequence ID" value="NZ_PYGI01000001.1"/>
</dbReference>
<keyword evidence="3" id="KW-1185">Reference proteome</keyword>
<evidence type="ECO:0000256" key="1">
    <source>
        <dbReference type="SAM" id="Phobius"/>
    </source>
</evidence>
<evidence type="ECO:0000313" key="3">
    <source>
        <dbReference type="Proteomes" id="UP000242133"/>
    </source>
</evidence>
<organism evidence="2 3">
    <name type="scientific">Marinobacterium halophilum</name>
    <dbReference type="NCBI Taxonomy" id="267374"/>
    <lineage>
        <taxon>Bacteria</taxon>
        <taxon>Pseudomonadati</taxon>
        <taxon>Pseudomonadota</taxon>
        <taxon>Gammaproteobacteria</taxon>
        <taxon>Oceanospirillales</taxon>
        <taxon>Oceanospirillaceae</taxon>
        <taxon>Marinobacterium</taxon>
    </lineage>
</organism>
<keyword evidence="1" id="KW-1133">Transmembrane helix</keyword>